<evidence type="ECO:0000256" key="4">
    <source>
        <dbReference type="ARBA" id="ARBA00022989"/>
    </source>
</evidence>
<organism evidence="9 10">
    <name type="scientific">Marmota monax</name>
    <name type="common">Woodchuck</name>
    <dbReference type="NCBI Taxonomy" id="9995"/>
    <lineage>
        <taxon>Eukaryota</taxon>
        <taxon>Metazoa</taxon>
        <taxon>Chordata</taxon>
        <taxon>Craniata</taxon>
        <taxon>Vertebrata</taxon>
        <taxon>Euteleostomi</taxon>
        <taxon>Mammalia</taxon>
        <taxon>Eutheria</taxon>
        <taxon>Euarchontoglires</taxon>
        <taxon>Glires</taxon>
        <taxon>Rodentia</taxon>
        <taxon>Sciuromorpha</taxon>
        <taxon>Sciuridae</taxon>
        <taxon>Xerinae</taxon>
        <taxon>Marmotini</taxon>
        <taxon>Marmota</taxon>
    </lineage>
</organism>
<dbReference type="GO" id="GO:0016020">
    <property type="term" value="C:membrane"/>
    <property type="evidence" value="ECO:0007669"/>
    <property type="project" value="UniProtKB-SubCell"/>
</dbReference>
<evidence type="ECO:0000256" key="1">
    <source>
        <dbReference type="ARBA" id="ARBA00004141"/>
    </source>
</evidence>
<comment type="subcellular location">
    <subcellularLocation>
        <location evidence="1">Membrane</location>
        <topology evidence="1">Multi-pass membrane protein</topology>
    </subcellularLocation>
</comment>
<dbReference type="GO" id="GO:0005783">
    <property type="term" value="C:endoplasmic reticulum"/>
    <property type="evidence" value="ECO:0007669"/>
    <property type="project" value="TreeGrafter"/>
</dbReference>
<name>A0A5E4D5P1_MARMO</name>
<dbReference type="PROSITE" id="PS50216">
    <property type="entry name" value="DHHC"/>
    <property type="match status" value="1"/>
</dbReference>
<sequence>EFDHHCRWVNNCMGHRNIRLYLLLLLCLCLHLGAMLTTCVVFIIQRRHMAFLDYTMT</sequence>
<comment type="caution">
    <text evidence="7">Lacks conserved residue(s) required for the propagation of feature annotation.</text>
</comment>
<dbReference type="Pfam" id="PF01529">
    <property type="entry name" value="DHHC"/>
    <property type="match status" value="1"/>
</dbReference>
<evidence type="ECO:0000256" key="6">
    <source>
        <dbReference type="ARBA" id="ARBA00023315"/>
    </source>
</evidence>
<dbReference type="EC" id="2.3.1.225" evidence="7"/>
<evidence type="ECO:0000256" key="7">
    <source>
        <dbReference type="RuleBase" id="RU079119"/>
    </source>
</evidence>
<dbReference type="AlphaFoldDB" id="A0A5E4D5P1"/>
<evidence type="ECO:0000259" key="8">
    <source>
        <dbReference type="Pfam" id="PF01529"/>
    </source>
</evidence>
<evidence type="ECO:0000256" key="5">
    <source>
        <dbReference type="ARBA" id="ARBA00023136"/>
    </source>
</evidence>
<dbReference type="InterPro" id="IPR039859">
    <property type="entry name" value="PFA4/ZDH16/20/ERF2-like"/>
</dbReference>
<dbReference type="GO" id="GO:0006612">
    <property type="term" value="P:protein targeting to membrane"/>
    <property type="evidence" value="ECO:0007669"/>
    <property type="project" value="TreeGrafter"/>
</dbReference>
<evidence type="ECO:0000313" key="9">
    <source>
        <dbReference type="EMBL" id="VTJ89316.1"/>
    </source>
</evidence>
<proteinExistence type="inferred from homology"/>
<gene>
    <name evidence="9" type="ORF">MONAX_5E032919</name>
</gene>
<dbReference type="PANTHER" id="PTHR22883:SF326">
    <property type="entry name" value="PALMITOYLTRANSFERASE ZDHHC19"/>
    <property type="match status" value="1"/>
</dbReference>
<accession>A0A5E4D5P1</accession>
<dbReference type="GO" id="GO:0019706">
    <property type="term" value="F:protein-cysteine S-palmitoyltransferase activity"/>
    <property type="evidence" value="ECO:0007669"/>
    <property type="project" value="UniProtKB-EC"/>
</dbReference>
<keyword evidence="6 7" id="KW-0012">Acyltransferase</keyword>
<evidence type="ECO:0000313" key="10">
    <source>
        <dbReference type="Proteomes" id="UP000335636"/>
    </source>
</evidence>
<keyword evidence="10" id="KW-1185">Reference proteome</keyword>
<feature type="domain" description="Palmitoyltransferase DHHC" evidence="8">
    <location>
        <begin position="1"/>
        <end position="48"/>
    </location>
</feature>
<keyword evidence="4 7" id="KW-1133">Transmembrane helix</keyword>
<evidence type="ECO:0000256" key="2">
    <source>
        <dbReference type="ARBA" id="ARBA00022679"/>
    </source>
</evidence>
<comment type="similarity">
    <text evidence="7">Belongs to the DHHC palmitoyltransferase family.</text>
</comment>
<comment type="domain">
    <text evidence="7">The DHHC domain is required for palmitoyltransferase activity.</text>
</comment>
<keyword evidence="2 7" id="KW-0808">Transferase</keyword>
<feature type="non-terminal residue" evidence="9">
    <location>
        <position position="1"/>
    </location>
</feature>
<evidence type="ECO:0000256" key="3">
    <source>
        <dbReference type="ARBA" id="ARBA00022692"/>
    </source>
</evidence>
<keyword evidence="5 7" id="KW-0472">Membrane</keyword>
<feature type="transmembrane region" description="Helical" evidence="7">
    <location>
        <begin position="20"/>
        <end position="44"/>
    </location>
</feature>
<dbReference type="InterPro" id="IPR001594">
    <property type="entry name" value="Palmitoyltrfase_DHHC"/>
</dbReference>
<comment type="catalytic activity">
    <reaction evidence="7">
        <text>L-cysteinyl-[protein] + hexadecanoyl-CoA = S-hexadecanoyl-L-cysteinyl-[protein] + CoA</text>
        <dbReference type="Rhea" id="RHEA:36683"/>
        <dbReference type="Rhea" id="RHEA-COMP:10131"/>
        <dbReference type="Rhea" id="RHEA-COMP:11032"/>
        <dbReference type="ChEBI" id="CHEBI:29950"/>
        <dbReference type="ChEBI" id="CHEBI:57287"/>
        <dbReference type="ChEBI" id="CHEBI:57379"/>
        <dbReference type="ChEBI" id="CHEBI:74151"/>
        <dbReference type="EC" id="2.3.1.225"/>
    </reaction>
</comment>
<dbReference type="GO" id="GO:0005794">
    <property type="term" value="C:Golgi apparatus"/>
    <property type="evidence" value="ECO:0007669"/>
    <property type="project" value="TreeGrafter"/>
</dbReference>
<comment type="caution">
    <text evidence="9">The sequence shown here is derived from an EMBL/GenBank/DDBJ whole genome shotgun (WGS) entry which is preliminary data.</text>
</comment>
<reference evidence="9" key="1">
    <citation type="submission" date="2019-04" db="EMBL/GenBank/DDBJ databases">
        <authorList>
            <person name="Alioto T."/>
            <person name="Alioto T."/>
        </authorList>
    </citation>
    <scope>NUCLEOTIDE SEQUENCE [LARGE SCALE GENOMIC DNA]</scope>
</reference>
<dbReference type="PANTHER" id="PTHR22883">
    <property type="entry name" value="ZINC FINGER DHHC DOMAIN CONTAINING PROTEIN"/>
    <property type="match status" value="1"/>
</dbReference>
<protein>
    <recommendedName>
        <fullName evidence="7">Palmitoyltransferase</fullName>
        <ecNumber evidence="7">2.3.1.225</ecNumber>
    </recommendedName>
</protein>
<keyword evidence="3 7" id="KW-0812">Transmembrane</keyword>
<dbReference type="Proteomes" id="UP000335636">
    <property type="component" value="Unassembled WGS sequence"/>
</dbReference>
<dbReference type="EMBL" id="CABDUW010003490">
    <property type="protein sequence ID" value="VTJ89316.1"/>
    <property type="molecule type" value="Genomic_DNA"/>
</dbReference>